<keyword evidence="3 5" id="KW-1133">Transmembrane helix</keyword>
<evidence type="ECO:0008006" key="8">
    <source>
        <dbReference type="Google" id="ProtNLM"/>
    </source>
</evidence>
<dbReference type="KEGG" id="ffa:FFWV33_08630"/>
<evidence type="ECO:0000256" key="5">
    <source>
        <dbReference type="SAM" id="Phobius"/>
    </source>
</evidence>
<evidence type="ECO:0000256" key="3">
    <source>
        <dbReference type="ARBA" id="ARBA00022989"/>
    </source>
</evidence>
<feature type="transmembrane region" description="Helical" evidence="5">
    <location>
        <begin position="59"/>
        <end position="84"/>
    </location>
</feature>
<reference evidence="6 7" key="1">
    <citation type="submission" date="2017-04" db="EMBL/GenBank/DDBJ databases">
        <title>Compelte genome sequence of WV33.</title>
        <authorList>
            <person name="Lee P.C."/>
        </authorList>
    </citation>
    <scope>NUCLEOTIDE SEQUENCE [LARGE SCALE GENOMIC DNA]</scope>
    <source>
        <strain evidence="6 7">WV33</strain>
    </source>
</reference>
<name>A0A2S1LCW0_9FLAO</name>
<evidence type="ECO:0000313" key="7">
    <source>
        <dbReference type="Proteomes" id="UP000244527"/>
    </source>
</evidence>
<dbReference type="OrthoDB" id="9808930at2"/>
<dbReference type="InterPro" id="IPR019109">
    <property type="entry name" value="MamF_MmsF"/>
</dbReference>
<sequence>MQPQNENNIAAVTHLSALGQYIFPFGNFILPLLLWNFKKDQSEFIDKNGKQVLNFQFSIFLYTILILIIAVPILLFTILSTTTFDAAIENHEWIFRNLDIGNHIYMLTIVILAAILLATLKIVEFVYIIYGTLKASNGEYIKYPMSIRFIR</sequence>
<gene>
    <name evidence="6" type="ORF">FFWV33_08630</name>
</gene>
<evidence type="ECO:0000256" key="1">
    <source>
        <dbReference type="ARBA" id="ARBA00004141"/>
    </source>
</evidence>
<keyword evidence="7" id="KW-1185">Reference proteome</keyword>
<evidence type="ECO:0000256" key="2">
    <source>
        <dbReference type="ARBA" id="ARBA00022692"/>
    </source>
</evidence>
<evidence type="ECO:0000313" key="6">
    <source>
        <dbReference type="EMBL" id="AWG21592.1"/>
    </source>
</evidence>
<dbReference type="EMBL" id="CP020918">
    <property type="protein sequence ID" value="AWG21592.1"/>
    <property type="molecule type" value="Genomic_DNA"/>
</dbReference>
<accession>A0A2S1LCW0</accession>
<proteinExistence type="predicted"/>
<dbReference type="Proteomes" id="UP000244527">
    <property type="component" value="Chromosome"/>
</dbReference>
<feature type="transmembrane region" description="Helical" evidence="5">
    <location>
        <begin position="104"/>
        <end position="130"/>
    </location>
</feature>
<keyword evidence="2 5" id="KW-0812">Transmembrane</keyword>
<dbReference type="AlphaFoldDB" id="A0A2S1LCW0"/>
<comment type="subcellular location">
    <subcellularLocation>
        <location evidence="1">Membrane</location>
        <topology evidence="1">Multi-pass membrane protein</topology>
    </subcellularLocation>
</comment>
<organism evidence="6 7">
    <name type="scientific">Flavobacterium faecale</name>
    <dbReference type="NCBI Taxonomy" id="1355330"/>
    <lineage>
        <taxon>Bacteria</taxon>
        <taxon>Pseudomonadati</taxon>
        <taxon>Bacteroidota</taxon>
        <taxon>Flavobacteriia</taxon>
        <taxon>Flavobacteriales</taxon>
        <taxon>Flavobacteriaceae</taxon>
        <taxon>Flavobacterium</taxon>
    </lineage>
</organism>
<dbReference type="RefSeq" id="WP_108740530.1">
    <property type="nucleotide sequence ID" value="NZ_CP020918.1"/>
</dbReference>
<feature type="transmembrane region" description="Helical" evidence="5">
    <location>
        <begin position="20"/>
        <end position="38"/>
    </location>
</feature>
<evidence type="ECO:0000256" key="4">
    <source>
        <dbReference type="ARBA" id="ARBA00023136"/>
    </source>
</evidence>
<protein>
    <recommendedName>
        <fullName evidence="8">DUF4870 domain-containing protein</fullName>
    </recommendedName>
</protein>
<keyword evidence="4 5" id="KW-0472">Membrane</keyword>
<dbReference type="Pfam" id="PF09685">
    <property type="entry name" value="MamF_MmsF"/>
    <property type="match status" value="1"/>
</dbReference>